<organism evidence="2 3">
    <name type="scientific">Rhipicephalus sanguineus</name>
    <name type="common">Brown dog tick</name>
    <name type="synonym">Ixodes sanguineus</name>
    <dbReference type="NCBI Taxonomy" id="34632"/>
    <lineage>
        <taxon>Eukaryota</taxon>
        <taxon>Metazoa</taxon>
        <taxon>Ecdysozoa</taxon>
        <taxon>Arthropoda</taxon>
        <taxon>Chelicerata</taxon>
        <taxon>Arachnida</taxon>
        <taxon>Acari</taxon>
        <taxon>Parasitiformes</taxon>
        <taxon>Ixodida</taxon>
        <taxon>Ixodoidea</taxon>
        <taxon>Ixodidae</taxon>
        <taxon>Rhipicephalinae</taxon>
        <taxon>Rhipicephalus</taxon>
        <taxon>Rhipicephalus</taxon>
    </lineage>
</organism>
<feature type="region of interest" description="Disordered" evidence="1">
    <location>
        <begin position="1"/>
        <end position="94"/>
    </location>
</feature>
<evidence type="ECO:0000313" key="3">
    <source>
        <dbReference type="Proteomes" id="UP000821837"/>
    </source>
</evidence>
<dbReference type="Proteomes" id="UP000821837">
    <property type="component" value="Unassembled WGS sequence"/>
</dbReference>
<evidence type="ECO:0000313" key="2">
    <source>
        <dbReference type="EMBL" id="KAH7943054.1"/>
    </source>
</evidence>
<dbReference type="AlphaFoldDB" id="A0A9D4PHT2"/>
<feature type="region of interest" description="Disordered" evidence="1">
    <location>
        <begin position="159"/>
        <end position="190"/>
    </location>
</feature>
<name>A0A9D4PHT2_RHISA</name>
<dbReference type="EMBL" id="JABSTV010001253">
    <property type="protein sequence ID" value="KAH7943054.1"/>
    <property type="molecule type" value="Genomic_DNA"/>
</dbReference>
<reference evidence="2" key="2">
    <citation type="submission" date="2021-09" db="EMBL/GenBank/DDBJ databases">
        <authorList>
            <person name="Jia N."/>
            <person name="Wang J."/>
            <person name="Shi W."/>
            <person name="Du L."/>
            <person name="Sun Y."/>
            <person name="Zhan W."/>
            <person name="Jiang J."/>
            <person name="Wang Q."/>
            <person name="Zhang B."/>
            <person name="Ji P."/>
            <person name="Sakyi L.B."/>
            <person name="Cui X."/>
            <person name="Yuan T."/>
            <person name="Jiang B."/>
            <person name="Yang W."/>
            <person name="Lam T.T.-Y."/>
            <person name="Chang Q."/>
            <person name="Ding S."/>
            <person name="Wang X."/>
            <person name="Zhu J."/>
            <person name="Ruan X."/>
            <person name="Zhao L."/>
            <person name="Wei J."/>
            <person name="Que T."/>
            <person name="Du C."/>
            <person name="Cheng J."/>
            <person name="Dai P."/>
            <person name="Han X."/>
            <person name="Huang E."/>
            <person name="Gao Y."/>
            <person name="Liu J."/>
            <person name="Shao H."/>
            <person name="Ye R."/>
            <person name="Li L."/>
            <person name="Wei W."/>
            <person name="Wang X."/>
            <person name="Wang C."/>
            <person name="Huo Q."/>
            <person name="Li W."/>
            <person name="Guo W."/>
            <person name="Chen H."/>
            <person name="Chen S."/>
            <person name="Zhou L."/>
            <person name="Zhou L."/>
            <person name="Ni X."/>
            <person name="Tian J."/>
            <person name="Zhou Y."/>
            <person name="Sheng Y."/>
            <person name="Liu T."/>
            <person name="Pan Y."/>
            <person name="Xia L."/>
            <person name="Li J."/>
            <person name="Zhao F."/>
            <person name="Cao W."/>
        </authorList>
    </citation>
    <scope>NUCLEOTIDE SEQUENCE</scope>
    <source>
        <strain evidence="2">Rsan-2018</strain>
        <tissue evidence="2">Larvae</tissue>
    </source>
</reference>
<feature type="compositionally biased region" description="Basic and acidic residues" evidence="1">
    <location>
        <begin position="1"/>
        <end position="14"/>
    </location>
</feature>
<gene>
    <name evidence="2" type="ORF">HPB52_004418</name>
</gene>
<evidence type="ECO:0000256" key="1">
    <source>
        <dbReference type="SAM" id="MobiDB-lite"/>
    </source>
</evidence>
<comment type="caution">
    <text evidence="2">The sequence shown here is derived from an EMBL/GenBank/DDBJ whole genome shotgun (WGS) entry which is preliminary data.</text>
</comment>
<sequence length="208" mass="22500">MRVKKMQNEKEARGVRHIRRLGGLARAQENGGQDDGEDSRWSGQSGSCPSPVERGGPPECQPRRAAVFMTRSSSWPAVRDRSAVTPPSVNEPGLAAPCLARERHTGWADRGPRTGSAHPGTRARVSRDVPEVPAGTNLILPKGYDVRVPRILCGAPFYTSGNAGSDGRGERRSGASANDLHRKRPDVLPSIDVGSRNVITDARRTLPW</sequence>
<accession>A0A9D4PHT2</accession>
<reference evidence="2" key="1">
    <citation type="journal article" date="2020" name="Cell">
        <title>Large-Scale Comparative Analyses of Tick Genomes Elucidate Their Genetic Diversity and Vector Capacities.</title>
        <authorList>
            <consortium name="Tick Genome and Microbiome Consortium (TIGMIC)"/>
            <person name="Jia N."/>
            <person name="Wang J."/>
            <person name="Shi W."/>
            <person name="Du L."/>
            <person name="Sun Y."/>
            <person name="Zhan W."/>
            <person name="Jiang J.F."/>
            <person name="Wang Q."/>
            <person name="Zhang B."/>
            <person name="Ji P."/>
            <person name="Bell-Sakyi L."/>
            <person name="Cui X.M."/>
            <person name="Yuan T.T."/>
            <person name="Jiang B.G."/>
            <person name="Yang W.F."/>
            <person name="Lam T.T."/>
            <person name="Chang Q.C."/>
            <person name="Ding S.J."/>
            <person name="Wang X.J."/>
            <person name="Zhu J.G."/>
            <person name="Ruan X.D."/>
            <person name="Zhao L."/>
            <person name="Wei J.T."/>
            <person name="Ye R.Z."/>
            <person name="Que T.C."/>
            <person name="Du C.H."/>
            <person name="Zhou Y.H."/>
            <person name="Cheng J.X."/>
            <person name="Dai P.F."/>
            <person name="Guo W.B."/>
            <person name="Han X.H."/>
            <person name="Huang E.J."/>
            <person name="Li L.F."/>
            <person name="Wei W."/>
            <person name="Gao Y.C."/>
            <person name="Liu J.Z."/>
            <person name="Shao H.Z."/>
            <person name="Wang X."/>
            <person name="Wang C.C."/>
            <person name="Yang T.C."/>
            <person name="Huo Q.B."/>
            <person name="Li W."/>
            <person name="Chen H.Y."/>
            <person name="Chen S.E."/>
            <person name="Zhou L.G."/>
            <person name="Ni X.B."/>
            <person name="Tian J.H."/>
            <person name="Sheng Y."/>
            <person name="Liu T."/>
            <person name="Pan Y.S."/>
            <person name="Xia L.Y."/>
            <person name="Li J."/>
            <person name="Zhao F."/>
            <person name="Cao W.C."/>
        </authorList>
    </citation>
    <scope>NUCLEOTIDE SEQUENCE</scope>
    <source>
        <strain evidence="2">Rsan-2018</strain>
    </source>
</reference>
<proteinExistence type="predicted"/>
<keyword evidence="3" id="KW-1185">Reference proteome</keyword>
<protein>
    <submittedName>
        <fullName evidence="2">Uncharacterized protein</fullName>
    </submittedName>
</protein>